<accession>A0ABW3BJ75</accession>
<dbReference type="InterPro" id="IPR050482">
    <property type="entry name" value="Sensor_HK_TwoCompSys"/>
</dbReference>
<dbReference type="PANTHER" id="PTHR24421:SF10">
    <property type="entry name" value="NITRATE_NITRITE SENSOR PROTEIN NARQ"/>
    <property type="match status" value="1"/>
</dbReference>
<evidence type="ECO:0000256" key="6">
    <source>
        <dbReference type="SAM" id="MobiDB-lite"/>
    </source>
</evidence>
<evidence type="ECO:0000256" key="2">
    <source>
        <dbReference type="ARBA" id="ARBA00012438"/>
    </source>
</evidence>
<dbReference type="PRINTS" id="PR00344">
    <property type="entry name" value="BCTRLSENSOR"/>
</dbReference>
<feature type="non-terminal residue" evidence="8">
    <location>
        <position position="1"/>
    </location>
</feature>
<comment type="catalytic activity">
    <reaction evidence="1">
        <text>ATP + protein L-histidine = ADP + protein N-phospho-L-histidine.</text>
        <dbReference type="EC" id="2.7.13.3"/>
    </reaction>
</comment>
<dbReference type="Proteomes" id="UP001596956">
    <property type="component" value="Unassembled WGS sequence"/>
</dbReference>
<dbReference type="Gene3D" id="3.30.565.10">
    <property type="entry name" value="Histidine kinase-like ATPase, C-terminal domain"/>
    <property type="match status" value="1"/>
</dbReference>
<evidence type="ECO:0000256" key="3">
    <source>
        <dbReference type="ARBA" id="ARBA00022679"/>
    </source>
</evidence>
<proteinExistence type="predicted"/>
<dbReference type="EMBL" id="JBHTHR010000728">
    <property type="protein sequence ID" value="MFD0803094.1"/>
    <property type="molecule type" value="Genomic_DNA"/>
</dbReference>
<keyword evidence="4 8" id="KW-0418">Kinase</keyword>
<organism evidence="8 9">
    <name type="scientific">Streptomonospora algeriensis</name>
    <dbReference type="NCBI Taxonomy" id="995084"/>
    <lineage>
        <taxon>Bacteria</taxon>
        <taxon>Bacillati</taxon>
        <taxon>Actinomycetota</taxon>
        <taxon>Actinomycetes</taxon>
        <taxon>Streptosporangiales</taxon>
        <taxon>Nocardiopsidaceae</taxon>
        <taxon>Streptomonospora</taxon>
    </lineage>
</organism>
<dbReference type="InterPro" id="IPR004358">
    <property type="entry name" value="Sig_transdc_His_kin-like_C"/>
</dbReference>
<sequence>LDERPSARAAGVAYYVVCEALANVAKHAGAAAVEVRAERVARDGGDLLRITVTDDGKGGADPDPGSGTGLYGLWDRVNAVDGTLMVDSPPGQGTAVTADIPWEA</sequence>
<comment type="caution">
    <text evidence="8">The sequence shown here is derived from an EMBL/GenBank/DDBJ whole genome shotgun (WGS) entry which is preliminary data.</text>
</comment>
<dbReference type="Pfam" id="PF02518">
    <property type="entry name" value="HATPase_c"/>
    <property type="match status" value="1"/>
</dbReference>
<protein>
    <recommendedName>
        <fullName evidence="2">histidine kinase</fullName>
        <ecNumber evidence="2">2.7.13.3</ecNumber>
    </recommendedName>
</protein>
<dbReference type="CDD" id="cd16917">
    <property type="entry name" value="HATPase_UhpB-NarQ-NarX-like"/>
    <property type="match status" value="1"/>
</dbReference>
<feature type="domain" description="Histidine kinase/HSP90-like ATPase" evidence="7">
    <location>
        <begin position="14"/>
        <end position="102"/>
    </location>
</feature>
<dbReference type="GO" id="GO:0016301">
    <property type="term" value="F:kinase activity"/>
    <property type="evidence" value="ECO:0007669"/>
    <property type="project" value="UniProtKB-KW"/>
</dbReference>
<evidence type="ECO:0000313" key="9">
    <source>
        <dbReference type="Proteomes" id="UP001596956"/>
    </source>
</evidence>
<evidence type="ECO:0000256" key="4">
    <source>
        <dbReference type="ARBA" id="ARBA00022777"/>
    </source>
</evidence>
<feature type="region of interest" description="Disordered" evidence="6">
    <location>
        <begin position="85"/>
        <end position="104"/>
    </location>
</feature>
<keyword evidence="3" id="KW-0808">Transferase</keyword>
<name>A0ABW3BJ75_9ACTN</name>
<gene>
    <name evidence="8" type="ORF">ACFQZU_17430</name>
</gene>
<evidence type="ECO:0000256" key="5">
    <source>
        <dbReference type="ARBA" id="ARBA00023012"/>
    </source>
</evidence>
<keyword evidence="9" id="KW-1185">Reference proteome</keyword>
<dbReference type="InterPro" id="IPR036890">
    <property type="entry name" value="HATPase_C_sf"/>
</dbReference>
<dbReference type="InterPro" id="IPR003594">
    <property type="entry name" value="HATPase_dom"/>
</dbReference>
<reference evidence="9" key="1">
    <citation type="journal article" date="2019" name="Int. J. Syst. Evol. Microbiol.">
        <title>The Global Catalogue of Microorganisms (GCM) 10K type strain sequencing project: providing services to taxonomists for standard genome sequencing and annotation.</title>
        <authorList>
            <consortium name="The Broad Institute Genomics Platform"/>
            <consortium name="The Broad Institute Genome Sequencing Center for Infectious Disease"/>
            <person name="Wu L."/>
            <person name="Ma J."/>
        </authorList>
    </citation>
    <scope>NUCLEOTIDE SEQUENCE [LARGE SCALE GENOMIC DNA]</scope>
    <source>
        <strain evidence="9">CCUG 63369</strain>
    </source>
</reference>
<evidence type="ECO:0000256" key="1">
    <source>
        <dbReference type="ARBA" id="ARBA00000085"/>
    </source>
</evidence>
<keyword evidence="5" id="KW-0902">Two-component regulatory system</keyword>
<evidence type="ECO:0000259" key="7">
    <source>
        <dbReference type="Pfam" id="PF02518"/>
    </source>
</evidence>
<evidence type="ECO:0000313" key="8">
    <source>
        <dbReference type="EMBL" id="MFD0803094.1"/>
    </source>
</evidence>
<dbReference type="EC" id="2.7.13.3" evidence="2"/>
<dbReference type="PANTHER" id="PTHR24421">
    <property type="entry name" value="NITRATE/NITRITE SENSOR PROTEIN NARX-RELATED"/>
    <property type="match status" value="1"/>
</dbReference>
<dbReference type="SUPFAM" id="SSF55874">
    <property type="entry name" value="ATPase domain of HSP90 chaperone/DNA topoisomerase II/histidine kinase"/>
    <property type="match status" value="1"/>
</dbReference>